<dbReference type="Pfam" id="PF00892">
    <property type="entry name" value="EamA"/>
    <property type="match status" value="2"/>
</dbReference>
<organism evidence="8 9">
    <name type="scientific">Mesobacterium hydrothermale</name>
    <dbReference type="NCBI Taxonomy" id="3111907"/>
    <lineage>
        <taxon>Bacteria</taxon>
        <taxon>Pseudomonadati</taxon>
        <taxon>Pseudomonadota</taxon>
        <taxon>Alphaproteobacteria</taxon>
        <taxon>Rhodobacterales</taxon>
        <taxon>Roseobacteraceae</taxon>
        <taxon>Mesobacterium</taxon>
    </lineage>
</organism>
<dbReference type="InterPro" id="IPR000620">
    <property type="entry name" value="EamA_dom"/>
</dbReference>
<feature type="transmembrane region" description="Helical" evidence="6">
    <location>
        <begin position="270"/>
        <end position="288"/>
    </location>
</feature>
<comment type="caution">
    <text evidence="8">The sequence shown here is derived from an EMBL/GenBank/DDBJ whole genome shotgun (WGS) entry which is preliminary data.</text>
</comment>
<accession>A0ABU6HLG1</accession>
<feature type="transmembrane region" description="Helical" evidence="6">
    <location>
        <begin position="12"/>
        <end position="31"/>
    </location>
</feature>
<name>A0ABU6HLG1_9RHOB</name>
<dbReference type="Proteomes" id="UP001348149">
    <property type="component" value="Unassembled WGS sequence"/>
</dbReference>
<evidence type="ECO:0000313" key="9">
    <source>
        <dbReference type="Proteomes" id="UP001348149"/>
    </source>
</evidence>
<feature type="transmembrane region" description="Helical" evidence="6">
    <location>
        <begin position="157"/>
        <end position="175"/>
    </location>
</feature>
<evidence type="ECO:0000256" key="1">
    <source>
        <dbReference type="ARBA" id="ARBA00004141"/>
    </source>
</evidence>
<feature type="transmembrane region" description="Helical" evidence="6">
    <location>
        <begin position="108"/>
        <end position="126"/>
    </location>
</feature>
<evidence type="ECO:0000313" key="8">
    <source>
        <dbReference type="EMBL" id="MEC3863295.1"/>
    </source>
</evidence>
<keyword evidence="3 6" id="KW-0812">Transmembrane</keyword>
<dbReference type="RefSeq" id="WP_326299362.1">
    <property type="nucleotide sequence ID" value="NZ_JAYLLH010000047.1"/>
</dbReference>
<keyword evidence="5 6" id="KW-0472">Membrane</keyword>
<evidence type="ECO:0000256" key="3">
    <source>
        <dbReference type="ARBA" id="ARBA00022692"/>
    </source>
</evidence>
<evidence type="ECO:0000259" key="7">
    <source>
        <dbReference type="Pfam" id="PF00892"/>
    </source>
</evidence>
<keyword evidence="9" id="KW-1185">Reference proteome</keyword>
<comment type="similarity">
    <text evidence="2">Belongs to the drug/metabolite transporter (DMT) superfamily. 10 TMS drug/metabolite exporter (DME) (TC 2.A.7.3) family.</text>
</comment>
<evidence type="ECO:0000256" key="4">
    <source>
        <dbReference type="ARBA" id="ARBA00022989"/>
    </source>
</evidence>
<feature type="domain" description="EamA" evidence="7">
    <location>
        <begin position="159"/>
        <end position="286"/>
    </location>
</feature>
<dbReference type="PANTHER" id="PTHR22911:SF6">
    <property type="entry name" value="SOLUTE CARRIER FAMILY 35 MEMBER G1"/>
    <property type="match status" value="1"/>
</dbReference>
<gene>
    <name evidence="8" type="ORF">VK792_18555</name>
</gene>
<protein>
    <submittedName>
        <fullName evidence="8">DMT family transporter</fullName>
    </submittedName>
</protein>
<dbReference type="SUPFAM" id="SSF103481">
    <property type="entry name" value="Multidrug resistance efflux transporter EmrE"/>
    <property type="match status" value="2"/>
</dbReference>
<sequence length="291" mass="30480">MAETKRENALPGDRVVLGFILMAAAMFVIPIRDGIAKYMTDALPVFIIAWGTYVSAAIVAVPIALKLHGSAALLPAGLGSQTARTLLLVASMTVFFLSIRTVPLANAISAYFVAPFVAAALAPVVLKERLTIPIIVAVVGGFIGVIIVMRPEGDFDLNILWAVLAGILFAFYMLATRLAARQAPPMAALAYQAVLGAIILTPFALWSGLDGIVAFVGLFAAVGVLQSLSHGLSIAAFRFAPAGLLAPLVYLEIVAAVIVGFVAFGDWPEIQTWIGIAVILSAGALVALKRQ</sequence>
<reference evidence="8 9" key="1">
    <citation type="submission" date="2024-01" db="EMBL/GenBank/DDBJ databases">
        <title>Mesobacterium rodlantinim sp. nov., isolated from shallow sea hydrothermal systems off Kueishantao Island.</title>
        <authorList>
            <person name="Su Z."/>
            <person name="Tang K."/>
        </authorList>
    </citation>
    <scope>NUCLEOTIDE SEQUENCE [LARGE SCALE GENOMIC DNA]</scope>
    <source>
        <strain evidence="8 9">TK19101</strain>
    </source>
</reference>
<feature type="transmembrane region" description="Helical" evidence="6">
    <location>
        <begin position="212"/>
        <end position="237"/>
    </location>
</feature>
<proteinExistence type="inferred from homology"/>
<evidence type="ECO:0000256" key="6">
    <source>
        <dbReference type="SAM" id="Phobius"/>
    </source>
</evidence>
<feature type="transmembrane region" description="Helical" evidence="6">
    <location>
        <begin position="244"/>
        <end position="264"/>
    </location>
</feature>
<feature type="transmembrane region" description="Helical" evidence="6">
    <location>
        <begin position="43"/>
        <end position="65"/>
    </location>
</feature>
<evidence type="ECO:0000256" key="2">
    <source>
        <dbReference type="ARBA" id="ARBA00009853"/>
    </source>
</evidence>
<dbReference type="InterPro" id="IPR037185">
    <property type="entry name" value="EmrE-like"/>
</dbReference>
<keyword evidence="4 6" id="KW-1133">Transmembrane helix</keyword>
<comment type="subcellular location">
    <subcellularLocation>
        <location evidence="1">Membrane</location>
        <topology evidence="1">Multi-pass membrane protein</topology>
    </subcellularLocation>
</comment>
<feature type="domain" description="EamA" evidence="7">
    <location>
        <begin position="17"/>
        <end position="149"/>
    </location>
</feature>
<feature type="transmembrane region" description="Helical" evidence="6">
    <location>
        <begin position="187"/>
        <end position="206"/>
    </location>
</feature>
<dbReference type="EMBL" id="JAYLLH010000047">
    <property type="protein sequence ID" value="MEC3863295.1"/>
    <property type="molecule type" value="Genomic_DNA"/>
</dbReference>
<dbReference type="PANTHER" id="PTHR22911">
    <property type="entry name" value="ACYL-MALONYL CONDENSING ENZYME-RELATED"/>
    <property type="match status" value="1"/>
</dbReference>
<feature type="transmembrane region" description="Helical" evidence="6">
    <location>
        <begin position="133"/>
        <end position="151"/>
    </location>
</feature>
<evidence type="ECO:0000256" key="5">
    <source>
        <dbReference type="ARBA" id="ARBA00023136"/>
    </source>
</evidence>